<dbReference type="EMBL" id="OMOQ01000005">
    <property type="protein sequence ID" value="SPH24871.1"/>
    <property type="molecule type" value="Genomic_DNA"/>
</dbReference>
<dbReference type="AlphaFoldDB" id="A0A2R8BN56"/>
<dbReference type="OrthoDB" id="264813at2"/>
<protein>
    <recommendedName>
        <fullName evidence="3">Arylsulfotransferase (ASST)</fullName>
    </recommendedName>
</protein>
<accession>A0A2R8BN56</accession>
<reference evidence="1 2" key="1">
    <citation type="submission" date="2018-03" db="EMBL/GenBank/DDBJ databases">
        <authorList>
            <person name="Keele B.F."/>
        </authorList>
    </citation>
    <scope>NUCLEOTIDE SEQUENCE [LARGE SCALE GENOMIC DNA]</scope>
    <source>
        <strain evidence="1 2">CECT 8626</strain>
    </source>
</reference>
<evidence type="ECO:0000313" key="2">
    <source>
        <dbReference type="Proteomes" id="UP000244924"/>
    </source>
</evidence>
<dbReference type="PANTHER" id="PTHR35340:SF5">
    <property type="entry name" value="ASST-DOMAIN-CONTAINING PROTEIN"/>
    <property type="match status" value="1"/>
</dbReference>
<dbReference type="Proteomes" id="UP000244924">
    <property type="component" value="Unassembled WGS sequence"/>
</dbReference>
<dbReference type="Gene3D" id="2.130.10.10">
    <property type="entry name" value="YVTN repeat-like/Quinoprotein amine dehydrogenase"/>
    <property type="match status" value="1"/>
</dbReference>
<sequence length="430" mass="48429">MNWIKRHGFSVVRRVAVLFLAFVTGLLLGVLLLPPAPQLQYVLDTIREIRIYATSFLRNTPKQHIRPRTHEGDGVVTAVPERMAPGVTFMSGLFGNTLGFRLYAADGELLYEWPINFFTIAPEEMKHKFHALIHGAHLYENGDIVANLDGRSLVRFDVCGRILWRSDRKSHHSIDIDDDGRIWTPTAGQEYVGVSSADTRFRFDGVAAFDPDTGAKLVDIDLVDSLLQSDMVGLVQTNYNRREDIMHLNDADVLDSELAPAFPMFEAGDIMLSSRNLFQLWVIDGDSHDLKWHFAGPLIGQHDADFRPDGTISVLDNRPKGDTLAFQGENGAHEGSRILSIDPADDSTHVLYQSDEHNWFYTPFRGKHQILRNGNILIVETDVGRVFEVTPDGEVVWSFINGWDDTRVGWVMGATRHPESYARIGETECD</sequence>
<dbReference type="InterPro" id="IPR039535">
    <property type="entry name" value="ASST-like"/>
</dbReference>
<dbReference type="Pfam" id="PF14269">
    <property type="entry name" value="Arylsulfotran_2"/>
    <property type="match status" value="1"/>
</dbReference>
<dbReference type="RefSeq" id="WP_108854874.1">
    <property type="nucleotide sequence ID" value="NZ_OMOQ01000005.1"/>
</dbReference>
<organism evidence="1 2">
    <name type="scientific">Albidovulum aquaemixtae</name>
    <dbReference type="NCBI Taxonomy" id="1542388"/>
    <lineage>
        <taxon>Bacteria</taxon>
        <taxon>Pseudomonadati</taxon>
        <taxon>Pseudomonadota</taxon>
        <taxon>Alphaproteobacteria</taxon>
        <taxon>Rhodobacterales</taxon>
        <taxon>Paracoccaceae</taxon>
        <taxon>Albidovulum</taxon>
    </lineage>
</organism>
<dbReference type="InterPro" id="IPR015943">
    <property type="entry name" value="WD40/YVTN_repeat-like_dom_sf"/>
</dbReference>
<gene>
    <name evidence="1" type="ORF">DEA8626_03905</name>
</gene>
<evidence type="ECO:0008006" key="3">
    <source>
        <dbReference type="Google" id="ProtNLM"/>
    </source>
</evidence>
<dbReference type="SUPFAM" id="SSF50998">
    <property type="entry name" value="Quinoprotein alcohol dehydrogenase-like"/>
    <property type="match status" value="1"/>
</dbReference>
<evidence type="ECO:0000313" key="1">
    <source>
        <dbReference type="EMBL" id="SPH24871.1"/>
    </source>
</evidence>
<dbReference type="InterPro" id="IPR053143">
    <property type="entry name" value="Arylsulfate_ST"/>
</dbReference>
<keyword evidence="2" id="KW-1185">Reference proteome</keyword>
<dbReference type="InterPro" id="IPR011047">
    <property type="entry name" value="Quinoprotein_ADH-like_sf"/>
</dbReference>
<proteinExistence type="predicted"/>
<name>A0A2R8BN56_9RHOB</name>
<dbReference type="PANTHER" id="PTHR35340">
    <property type="entry name" value="PQQ ENZYME REPEAT PROTEIN-RELATED"/>
    <property type="match status" value="1"/>
</dbReference>